<organism evidence="1 2">
    <name type="scientific">Rhizobium azibense</name>
    <dbReference type="NCBI Taxonomy" id="1136135"/>
    <lineage>
        <taxon>Bacteria</taxon>
        <taxon>Pseudomonadati</taxon>
        <taxon>Pseudomonadota</taxon>
        <taxon>Alphaproteobacteria</taxon>
        <taxon>Hyphomicrobiales</taxon>
        <taxon>Rhizobiaceae</taxon>
        <taxon>Rhizobium/Agrobacterium group</taxon>
        <taxon>Rhizobium</taxon>
    </lineage>
</organism>
<evidence type="ECO:0000313" key="2">
    <source>
        <dbReference type="Proteomes" id="UP000295507"/>
    </source>
</evidence>
<protein>
    <submittedName>
        <fullName evidence="1">Uncharacterized protein</fullName>
    </submittedName>
</protein>
<dbReference type="Proteomes" id="UP000295507">
    <property type="component" value="Unassembled WGS sequence"/>
</dbReference>
<dbReference type="EMBL" id="SMBK01000001">
    <property type="protein sequence ID" value="TCU41424.1"/>
    <property type="molecule type" value="Genomic_DNA"/>
</dbReference>
<accession>A0A4R3S165</accession>
<proteinExistence type="predicted"/>
<reference evidence="1 2" key="1">
    <citation type="submission" date="2019-03" db="EMBL/GenBank/DDBJ databases">
        <title>Genomic Encyclopedia of Type Strains, Phase IV (KMG-V): Genome sequencing to study the core and pangenomes of soil and plant-associated prokaryotes.</title>
        <authorList>
            <person name="Whitman W."/>
        </authorList>
    </citation>
    <scope>NUCLEOTIDE SEQUENCE [LARGE SCALE GENOMIC DNA]</scope>
    <source>
        <strain evidence="1 2">IE4868</strain>
    </source>
</reference>
<evidence type="ECO:0000313" key="1">
    <source>
        <dbReference type="EMBL" id="TCU41424.1"/>
    </source>
</evidence>
<sequence length="62" mass="6993">MVISMTFDPQWFEIGAVSPDLEVPRHTLPTTVSFWLLKFCKHTRAIADSQLVRTVTSSTLAD</sequence>
<gene>
    <name evidence="1" type="ORF">EV129_101715</name>
</gene>
<comment type="caution">
    <text evidence="1">The sequence shown here is derived from an EMBL/GenBank/DDBJ whole genome shotgun (WGS) entry which is preliminary data.</text>
</comment>
<dbReference type="AlphaFoldDB" id="A0A4R3S165"/>
<name>A0A4R3S165_9HYPH</name>